<feature type="compositionally biased region" description="Pro residues" evidence="1">
    <location>
        <begin position="347"/>
        <end position="357"/>
    </location>
</feature>
<name>A0A1Q2D1S5_9ACTN</name>
<feature type="compositionally biased region" description="Low complexity" evidence="1">
    <location>
        <begin position="358"/>
        <end position="369"/>
    </location>
</feature>
<sequence length="521" mass="55031">MSSRPTLNSPQKFGEKPSVETCASSGASSNLQKWWVKKVDGGYSLINAITQLPLVVDGSAVAQQDPNHNTATAFKFIGDGVSASTSIPAVFSCSTTVTSPKEVVRVSSEQNDSNEVALATNVLDGNPNTFWHTQWSPSETKHPHQLVVGLAQEAEICAISLTPRQGVSSGAANGQIKDFDLYATTDRTVAAGTNLAAWGEPVLSATLPAGQSVQWVPLKAPITTQYLLLVSKTAQVATQNYTTLGEFSVDMTGEDTLRPVVEKVADVTTDVGTAISVPVKAADASPLAFAASGLPAVSIDEATGVISGTPTAAGVSSVEVTVTDAKGNQATTSFTITVTPKASPSPSVSPSPQPTPTKSPTGKPTKFPTAKPTGKPTVKPEVPRSAPYTIPGSHMINGRTWFTTCEAYSQTERCRTDIWATVVVKTATGFEVRQGWAFNNLTYLPMMTRAQWAGNPLARTGTWTAADGRDWRTECDTAATGGNGCRSYTKATVYAALPKAGGGYRFTQQSQWVFNNIVQFR</sequence>
<dbReference type="AlphaFoldDB" id="A0A1Q2D1S5"/>
<dbReference type="Pfam" id="PF00754">
    <property type="entry name" value="F5_F8_type_C"/>
    <property type="match status" value="1"/>
</dbReference>
<dbReference type="OrthoDB" id="3725884at2"/>
<dbReference type="KEGG" id="tfa:BW733_16855"/>
<dbReference type="GO" id="GO:0016020">
    <property type="term" value="C:membrane"/>
    <property type="evidence" value="ECO:0007669"/>
    <property type="project" value="InterPro"/>
</dbReference>
<evidence type="ECO:0000256" key="1">
    <source>
        <dbReference type="SAM" id="MobiDB-lite"/>
    </source>
</evidence>
<dbReference type="RefSeq" id="WP_077352295.1">
    <property type="nucleotide sequence ID" value="NZ_CP019607.1"/>
</dbReference>
<protein>
    <recommendedName>
        <fullName evidence="2">F5/8 type C domain-containing protein</fullName>
    </recommendedName>
</protein>
<gene>
    <name evidence="3" type="ORF">BW733_16855</name>
</gene>
<dbReference type="STRING" id="399497.BW733_16855"/>
<dbReference type="EMBL" id="CP019607">
    <property type="protein sequence ID" value="AQP52241.1"/>
    <property type="molecule type" value="Genomic_DNA"/>
</dbReference>
<dbReference type="GO" id="GO:0005509">
    <property type="term" value="F:calcium ion binding"/>
    <property type="evidence" value="ECO:0007669"/>
    <property type="project" value="InterPro"/>
</dbReference>
<reference evidence="3 4" key="1">
    <citation type="journal article" date="2008" name="Int. J. Syst. Evol. Microbiol.">
        <title>Tessaracoccus flavescens sp. nov., isolated from marine sediment.</title>
        <authorList>
            <person name="Lee D.W."/>
            <person name="Lee S.D."/>
        </authorList>
    </citation>
    <scope>NUCLEOTIDE SEQUENCE [LARGE SCALE GENOMIC DNA]</scope>
    <source>
        <strain evidence="3 4">SST-39T</strain>
    </source>
</reference>
<evidence type="ECO:0000313" key="4">
    <source>
        <dbReference type="Proteomes" id="UP000188235"/>
    </source>
</evidence>
<proteinExistence type="predicted"/>
<dbReference type="Gene3D" id="2.60.40.10">
    <property type="entry name" value="Immunoglobulins"/>
    <property type="match status" value="1"/>
</dbReference>
<feature type="region of interest" description="Disordered" evidence="1">
    <location>
        <begin position="1"/>
        <end position="24"/>
    </location>
</feature>
<evidence type="ECO:0000313" key="3">
    <source>
        <dbReference type="EMBL" id="AQP52241.1"/>
    </source>
</evidence>
<keyword evidence="4" id="KW-1185">Reference proteome</keyword>
<organism evidence="3 4">
    <name type="scientific">Tessaracoccus flavescens</name>
    <dbReference type="NCBI Taxonomy" id="399497"/>
    <lineage>
        <taxon>Bacteria</taxon>
        <taxon>Bacillati</taxon>
        <taxon>Actinomycetota</taxon>
        <taxon>Actinomycetes</taxon>
        <taxon>Propionibacteriales</taxon>
        <taxon>Propionibacteriaceae</taxon>
        <taxon>Tessaracoccus</taxon>
    </lineage>
</organism>
<feature type="compositionally biased region" description="Polar residues" evidence="1">
    <location>
        <begin position="1"/>
        <end position="11"/>
    </location>
</feature>
<feature type="domain" description="F5/8 type C" evidence="2">
    <location>
        <begin position="85"/>
        <end position="254"/>
    </location>
</feature>
<dbReference type="InterPro" id="IPR013783">
    <property type="entry name" value="Ig-like_fold"/>
</dbReference>
<dbReference type="InterPro" id="IPR015919">
    <property type="entry name" value="Cadherin-like_sf"/>
</dbReference>
<dbReference type="InterPro" id="IPR008979">
    <property type="entry name" value="Galactose-bd-like_sf"/>
</dbReference>
<dbReference type="PROSITE" id="PS50022">
    <property type="entry name" value="FA58C_3"/>
    <property type="match status" value="1"/>
</dbReference>
<dbReference type="SUPFAM" id="SSF49313">
    <property type="entry name" value="Cadherin-like"/>
    <property type="match status" value="1"/>
</dbReference>
<evidence type="ECO:0000259" key="2">
    <source>
        <dbReference type="PROSITE" id="PS50022"/>
    </source>
</evidence>
<dbReference type="GO" id="GO:0005975">
    <property type="term" value="P:carbohydrate metabolic process"/>
    <property type="evidence" value="ECO:0007669"/>
    <property type="project" value="UniProtKB-ARBA"/>
</dbReference>
<accession>A0A1Q2D1S5</accession>
<dbReference type="Proteomes" id="UP000188235">
    <property type="component" value="Chromosome"/>
</dbReference>
<dbReference type="Gene3D" id="2.60.120.260">
    <property type="entry name" value="Galactose-binding domain-like"/>
    <property type="match status" value="1"/>
</dbReference>
<feature type="region of interest" description="Disordered" evidence="1">
    <location>
        <begin position="338"/>
        <end position="390"/>
    </location>
</feature>
<dbReference type="Pfam" id="PF05345">
    <property type="entry name" value="He_PIG"/>
    <property type="match status" value="1"/>
</dbReference>
<dbReference type="SUPFAM" id="SSF49785">
    <property type="entry name" value="Galactose-binding domain-like"/>
    <property type="match status" value="1"/>
</dbReference>
<dbReference type="InterPro" id="IPR000421">
    <property type="entry name" value="FA58C"/>
</dbReference>